<dbReference type="InterPro" id="IPR013783">
    <property type="entry name" value="Ig-like_fold"/>
</dbReference>
<dbReference type="KEGG" id="mbas:ALGA_4028"/>
<evidence type="ECO:0000256" key="1">
    <source>
        <dbReference type="SAM" id="MobiDB-lite"/>
    </source>
</evidence>
<protein>
    <recommendedName>
        <fullName evidence="4">PKD domain-containing protein</fullName>
    </recommendedName>
</protein>
<proteinExistence type="predicted"/>
<organism evidence="2 3">
    <name type="scientific">Labilibaculum antarcticum</name>
    <dbReference type="NCBI Taxonomy" id="1717717"/>
    <lineage>
        <taxon>Bacteria</taxon>
        <taxon>Pseudomonadati</taxon>
        <taxon>Bacteroidota</taxon>
        <taxon>Bacteroidia</taxon>
        <taxon>Marinilabiliales</taxon>
        <taxon>Marinifilaceae</taxon>
        <taxon>Labilibaculum</taxon>
    </lineage>
</organism>
<sequence length="2794" mass="292010">MGTFSRLSASENFKDDVFSELATLPNSPPPVPINDLPCDAISLSTKLLCTYASYDNLEATNSEDFDSTIPNPSCGNYNGGDVWFTAKVPSSGEITIEVNSLSGGIGQLNFIVYSGTCTSLYEIGCYPSTITKSDDFTGRTPHEILFIRVYDEGNDELVNFQICASGPCADVVADAGFDGESCDLNFTFNATGSGEWSEISAPQDGSIISYSPNNTDSIANVAVSTIGEYEFEWKVTNGVCTDTDTVMVDFIQPPFAVLDSIKKVCSKLVDYLTALPSVGTPVWRQESGPSSAVFDSTTYYTFFKPEITVTEYGTYEFILNVTNRNCSAEDTIIMVFYEEPTIASVAGPLNSCGTLTSEPLSGNTPSVGIGTWSQVSGPGIATFSNINSGNATATVDVKGEYLYQWSIRNDSCPASTADISVSYYDSPTNASVGIDQEYCNVLTSLSLGGNTPVVGIGSWSQISGTGTSTFSSNNSGTSTATATDYGTYVYRWTIGNETCDSTRAELTVNFYETPTAASVGSDQDICSTDIITTQSGALGGNNVSLPMLGTWSQVSGPGTNTTTFSDVNSGNSTATPTDYGTYVYRWTIGNGNCDSTRAELTINFYEIPSIASVGEDQNQCATLTSTSLGGNEPTAGTGTWSQVSGPGTNTTAFSDINSGSSTATPTDYGTYVYRWTIGNGTCDSTRAELTVSFYEKPTAASVGFDQDICSSDILATQSGALGGNNVSLPMLGTWSQVSGPGTNTTTFSDINSGSSTATPTDYGTYVYRWTINNGTCTPSTADITVNFYQTPTTATVGSSQDQCGTLTSLGLGGNTPTAGTGSWSQFSGPGTNTTTFSDINSGISTATATDYGTYVYRWTIGNGTCASTEADITVNFYQTPTTATVGSSQDQCGTLTSTGLGGNTPVVGTGSWTQVLGTGTSTFSNDNSGTSTATATAYGTYVYRWTIGNETCDSTRAELTVNFYETPTAASVGSDQDICSPDILTTQSGALGGNNVSLPMLGTWSQESGPGTNTTTFSDINSGSSTATPTDYGTYVYRWTIGNGTCDSTRAELTVNFYKTPTAASVGSDQDICSSNILATQSGALGGNNVSLPMLGTWSQVSGPETTTFSNINSGSSTARPTAYGTYVYRWTINNGTCTPETADVSVNFYESPTTATVGSIQERCGTLTSTSLGGNTAVVGTGIWSQVSGPSTNTTTFSTINSGSSTATASDYGTYIYRWTIGNGTCTPSTADITVNFYQTPSVATVGSSQDQCGTLTSLGLGGNTPTAGTGLWSQFSGPGTNTTTFSDINSGISTATATDYGTYVYRWIIGNGTCDSTEADITVNFYQTPTTAAVGSSQDQCGTLTSTGLSGNTPVVGTGSWSQILGTGTSTFSNDNSGSSAATASDYGTYIYRWTIGNETCDSTRAELTVNFYETPSTATVGSNQDQCATLTSTSLGGNTPVVGTGTWSQESGPGSNTTTFSDINSGSSTATATDYGTYVYRWTINNGTCTPSTADITVNFYQTPTTATVGSSQDQCGTLTSLGLGGNTPTAGTGSWSQFSGPGTNTTTFSDINSGSSTATATDYGTYVYRWTIGNGTCASTEADITVNFYQTPTTATVGSSQDQCGTLTSTGLGGNTPVVGTGSWTQVLGTGTSTFSNDNSGTSTATATAYGTYVYRWTIGNETCDSTRAELTVNFYETPTAASVGSDQDICSPDILTTQSGALGGNNVSLPMLGTWSQESGPGTNTTTFSDINSGSSTATPTDYGTYVYRWTIGNGTCDSTRAELTVNFYKTPTAASVGSVQDICSSDILTTQSGALGGNNVSLPMLGTWSQVSGPGTTTFSNINSGSSTAKPTAYGTYVYRWTINNGTCTPETADVSVNFYESPTTATVGSIQERCGTLTSISLGGNTPTAGTGSWSQLSGPGTSTFSSVNSGGSTATVTNYGTYVYRWTIANETCTSSRADISVTYYQAPSLASVGVNQNICSDLSSTSLGGNTPWVGIGSWSQVSGLGTTIFSNVNFGNAIATASQPGSYIYRWTISNGSCTSNKEDIVVNFYEGPTVASAGGDQSYCDVLSSISLGANAPTIGSGSWTQISGPSSTIFSSTTSENAIATVTSYGTYLYRWTIANGICISTDDVTINFNQTPVSYAGTDDNICGGSNYAILGSTSSNGIIAWSTSGSGTFDDNTIDNPTYNFGSDESGIIKLTKTVGNLGCSSVSDDMTITFIPGPTANAGTGGNECDLDFTLSAVASVGVGTWTNTGGLGNAVFLPDANTPNATVNVDSYGTYDFTWTELSNGCTDSDNISISFFQQPVADAGVGGDECAFDYTLSAISSSGLGSWTKESGLGNISFSPNANDPKAIVTTDIYGSYKLRWTETNGSCMDYDEIIVNFYEQPIVDAGTGGGECDLDFIFNAIPSVGSGKWTQVSGPGTSSFFPNSSLSASTVTVSNFGSYQFLWTETNGNCTDSEIIDVDFYDQPVAIIGNGGNMCGLSFSLTATPSVGNGTWTKISGSGNASFSPNSNSANSVVTVDAYDTYSFRWTEDNGSCTASDEIIVNFYEQPIANSGFGGDQCGLEYSLSAIPSAGLGVWQKISGNGNVAFTPNANSPDATVTVDAYDSYQFMWTEISGECSDNDIVNIIFQEQPIANAGLDINMVFADQVQLNAVLSTDGTGEWTVISGNANLFDRFSPNTFLDKLGLGENILLWTETNQFCNDSDEIKLAVDKLFIPTVITPNGDDRNEYFIIRGSDNLSDIQLSIFNRGGVEIFTDKNYKNNWNGLDRNGIKLPMDTYFYVIKLKTNKVFKGYVVIKR</sequence>
<dbReference type="Proteomes" id="UP000218267">
    <property type="component" value="Chromosome"/>
</dbReference>
<reference evidence="3" key="2">
    <citation type="journal article" date="2020" name="Antonie Van Leeuwenhoek">
        <title>Labilibaculum antarcticum sp. nov., a novel facultative anaerobic, psychrotorelant bacterium isolated from marine sediment of Antarctica.</title>
        <authorList>
            <person name="Watanabe M."/>
            <person name="Kojima H."/>
            <person name="Fukui M."/>
        </authorList>
    </citation>
    <scope>NUCLEOTIDE SEQUENCE [LARGE SCALE GENOMIC DNA]</scope>
    <source>
        <strain evidence="3">SPP2</strain>
    </source>
</reference>
<reference evidence="2 3" key="1">
    <citation type="journal article" date="2018" name="Mar. Genomics">
        <title>Complete genome sequence of Marinifilaceae bacterium strain SPP2, isolated from the Antarctic marine sediment.</title>
        <authorList>
            <person name="Watanabe M."/>
            <person name="Kojima H."/>
            <person name="Fukui M."/>
        </authorList>
    </citation>
    <scope>NUCLEOTIDE SEQUENCE [LARGE SCALE GENOMIC DNA]</scope>
    <source>
        <strain evidence="2 3">SPP2</strain>
    </source>
</reference>
<dbReference type="InterPro" id="IPR026341">
    <property type="entry name" value="T9SS_type_B"/>
</dbReference>
<evidence type="ECO:0000313" key="2">
    <source>
        <dbReference type="EMBL" id="BAX82320.1"/>
    </source>
</evidence>
<dbReference type="Gene3D" id="2.60.40.10">
    <property type="entry name" value="Immunoglobulins"/>
    <property type="match status" value="9"/>
</dbReference>
<name>A0A1Y1CPX4_9BACT</name>
<keyword evidence="3" id="KW-1185">Reference proteome</keyword>
<feature type="region of interest" description="Disordered" evidence="1">
    <location>
        <begin position="626"/>
        <end position="645"/>
    </location>
</feature>
<accession>A0A1Y1CPX4</accession>
<gene>
    <name evidence="2" type="ORF">ALGA_4028</name>
</gene>
<evidence type="ECO:0008006" key="4">
    <source>
        <dbReference type="Google" id="ProtNLM"/>
    </source>
</evidence>
<dbReference type="Pfam" id="PF13585">
    <property type="entry name" value="CHU_C"/>
    <property type="match status" value="1"/>
</dbReference>
<dbReference type="EMBL" id="AP018042">
    <property type="protein sequence ID" value="BAX82320.1"/>
    <property type="molecule type" value="Genomic_DNA"/>
</dbReference>
<dbReference type="NCBIfam" id="TIGR04131">
    <property type="entry name" value="Bac_Flav_CTERM"/>
    <property type="match status" value="1"/>
</dbReference>
<evidence type="ECO:0000313" key="3">
    <source>
        <dbReference type="Proteomes" id="UP000218267"/>
    </source>
</evidence>